<feature type="region of interest" description="Disordered" evidence="2">
    <location>
        <begin position="461"/>
        <end position="537"/>
    </location>
</feature>
<evidence type="ECO:0000259" key="4">
    <source>
        <dbReference type="PROSITE" id="PS50882"/>
    </source>
</evidence>
<dbReference type="PANTHER" id="PTHR12357">
    <property type="entry name" value="YTH YT521-B HOMOLOGY DOMAIN-CONTAINING"/>
    <property type="match status" value="1"/>
</dbReference>
<dbReference type="Gene3D" id="3.10.590.10">
    <property type="entry name" value="ph1033 like domains"/>
    <property type="match status" value="2"/>
</dbReference>
<dbReference type="CDD" id="cd21134">
    <property type="entry name" value="YTH"/>
    <property type="match status" value="1"/>
</dbReference>
<dbReference type="PROSITE" id="PS50102">
    <property type="entry name" value="RRM"/>
    <property type="match status" value="1"/>
</dbReference>
<dbReference type="GeneID" id="70241326"/>
<dbReference type="InterPro" id="IPR057720">
    <property type="entry name" value="RRM_YTH1"/>
</dbReference>
<accession>A0AAD4Q173</accession>
<dbReference type="InterPro" id="IPR035979">
    <property type="entry name" value="RBD_domain_sf"/>
</dbReference>
<dbReference type="Proteomes" id="UP001201262">
    <property type="component" value="Unassembled WGS sequence"/>
</dbReference>
<dbReference type="AlphaFoldDB" id="A0AAD4Q173"/>
<feature type="compositionally biased region" description="Acidic residues" evidence="2">
    <location>
        <begin position="486"/>
        <end position="496"/>
    </location>
</feature>
<dbReference type="EMBL" id="JAJTJA010000005">
    <property type="protein sequence ID" value="KAH8698263.1"/>
    <property type="molecule type" value="Genomic_DNA"/>
</dbReference>
<protein>
    <submittedName>
        <fullName evidence="5">YT521-B-like domain-containing protein</fullName>
    </submittedName>
</protein>
<dbReference type="PANTHER" id="PTHR12357:SF3">
    <property type="entry name" value="YTH DOMAIN-CONTAINING PROTEIN 1"/>
    <property type="match status" value="1"/>
</dbReference>
<dbReference type="GO" id="GO:0000381">
    <property type="term" value="P:regulation of alternative mRNA splicing, via spliceosome"/>
    <property type="evidence" value="ECO:0007669"/>
    <property type="project" value="TreeGrafter"/>
</dbReference>
<feature type="compositionally biased region" description="Polar residues" evidence="2">
    <location>
        <begin position="32"/>
        <end position="43"/>
    </location>
</feature>
<dbReference type="InterPro" id="IPR007275">
    <property type="entry name" value="YTH_domain"/>
</dbReference>
<evidence type="ECO:0000256" key="2">
    <source>
        <dbReference type="SAM" id="MobiDB-lite"/>
    </source>
</evidence>
<feature type="region of interest" description="Disordered" evidence="2">
    <location>
        <begin position="215"/>
        <end position="245"/>
    </location>
</feature>
<dbReference type="Gene3D" id="3.30.70.330">
    <property type="match status" value="1"/>
</dbReference>
<evidence type="ECO:0000313" key="5">
    <source>
        <dbReference type="EMBL" id="KAH8698263.1"/>
    </source>
</evidence>
<dbReference type="GO" id="GO:1990247">
    <property type="term" value="F:N6-methyladenosine-containing RNA reader activity"/>
    <property type="evidence" value="ECO:0007669"/>
    <property type="project" value="TreeGrafter"/>
</dbReference>
<feature type="region of interest" description="Disordered" evidence="2">
    <location>
        <begin position="1"/>
        <end position="51"/>
    </location>
</feature>
<dbReference type="PROSITE" id="PS50882">
    <property type="entry name" value="YTH"/>
    <property type="match status" value="1"/>
</dbReference>
<keyword evidence="1" id="KW-0694">RNA-binding</keyword>
<dbReference type="GO" id="GO:0003729">
    <property type="term" value="F:mRNA binding"/>
    <property type="evidence" value="ECO:0007669"/>
    <property type="project" value="TreeGrafter"/>
</dbReference>
<name>A0AAD4Q173_9EURO</name>
<sequence>MLIASPDEFSQTLQEPIKATHRVDQTPRPPSTEYQPASHSYTAPDSHKKISPPLNMVSMSSTLPTYQNASLPFRQTNVQHQFIETHQSQGIMYPVQQMPYVCQNPGNTMYNVPYSPNYQHPYIHHHSQPHTGYLAYHPSHEGGATVNTQPAVYSPSYYSQHSYNAGFENNQANSNVRMSEQPPKDYHHSQLPHMSPRKAIERGVSAATYDVSQTIVDGSSPMKPSRAPKISGTAPRGPPRKPKQSGHALWVGNLPPMANVVDLKDHFSKDATDEIESVFLISKSNCAFVNYKSEGACAAALSRFQDSRFHGMRLVCRLRKGVTLPGSGPLGRVGDRNSLAQDNDHMVTPAESENASPSPPRKLARVPERFFVVKSLTVEDLELSRQSGVWATQTHNESIFNEAYESADNVYLIFSANKSGEYFGYARMISPISNDDALSLEMPVRVERGLIEADDFKVTPTEATATAPKGRIIDDTARGTTFWEADSSDDDDDPDDIEGRHDEDDDGSESQGADGDALKDEASVEMSENNGATGAQSLGKPFRIQWMSTERVQFYRTRGMRNPWNANREVKIARDGTEIEPSVGRRLTQLFHQHLQDHRGGSR</sequence>
<reference evidence="5" key="1">
    <citation type="submission" date="2021-12" db="EMBL/GenBank/DDBJ databases">
        <title>Convergent genome expansion in fungi linked to evolution of root-endophyte symbiosis.</title>
        <authorList>
            <consortium name="DOE Joint Genome Institute"/>
            <person name="Ke Y.-H."/>
            <person name="Bonito G."/>
            <person name="Liao H.-L."/>
            <person name="Looney B."/>
            <person name="Rojas-Flechas A."/>
            <person name="Nash J."/>
            <person name="Hameed K."/>
            <person name="Schadt C."/>
            <person name="Martin F."/>
            <person name="Crous P.W."/>
            <person name="Miettinen O."/>
            <person name="Magnuson J.K."/>
            <person name="Labbe J."/>
            <person name="Jacobson D."/>
            <person name="Doktycz M.J."/>
            <person name="Veneault-Fourrey C."/>
            <person name="Kuo A."/>
            <person name="Mondo S."/>
            <person name="Calhoun S."/>
            <person name="Riley R."/>
            <person name="Ohm R."/>
            <person name="LaButti K."/>
            <person name="Andreopoulos B."/>
            <person name="Pangilinan J."/>
            <person name="Nolan M."/>
            <person name="Tritt A."/>
            <person name="Clum A."/>
            <person name="Lipzen A."/>
            <person name="Daum C."/>
            <person name="Barry K."/>
            <person name="Grigoriev I.V."/>
            <person name="Vilgalys R."/>
        </authorList>
    </citation>
    <scope>NUCLEOTIDE SEQUENCE</scope>
    <source>
        <strain evidence="5">PMI_201</strain>
    </source>
</reference>
<organism evidence="5 6">
    <name type="scientific">Talaromyces proteolyticus</name>
    <dbReference type="NCBI Taxonomy" id="1131652"/>
    <lineage>
        <taxon>Eukaryota</taxon>
        <taxon>Fungi</taxon>
        <taxon>Dikarya</taxon>
        <taxon>Ascomycota</taxon>
        <taxon>Pezizomycotina</taxon>
        <taxon>Eurotiomycetes</taxon>
        <taxon>Eurotiomycetidae</taxon>
        <taxon>Eurotiales</taxon>
        <taxon>Trichocomaceae</taxon>
        <taxon>Talaromyces</taxon>
        <taxon>Talaromyces sect. Bacilispori</taxon>
    </lineage>
</organism>
<dbReference type="GO" id="GO:0005654">
    <property type="term" value="C:nucleoplasm"/>
    <property type="evidence" value="ECO:0007669"/>
    <property type="project" value="TreeGrafter"/>
</dbReference>
<dbReference type="GO" id="GO:0000398">
    <property type="term" value="P:mRNA splicing, via spliceosome"/>
    <property type="evidence" value="ECO:0007669"/>
    <property type="project" value="TreeGrafter"/>
</dbReference>
<dbReference type="Pfam" id="PF25701">
    <property type="entry name" value="RRM_YTH1"/>
    <property type="match status" value="1"/>
</dbReference>
<feature type="domain" description="YTH" evidence="4">
    <location>
        <begin position="368"/>
        <end position="591"/>
    </location>
</feature>
<dbReference type="InterPro" id="IPR045168">
    <property type="entry name" value="YTH_prot"/>
</dbReference>
<evidence type="ECO:0000256" key="1">
    <source>
        <dbReference type="PROSITE-ProRule" id="PRU00176"/>
    </source>
</evidence>
<evidence type="ECO:0000259" key="3">
    <source>
        <dbReference type="PROSITE" id="PS50102"/>
    </source>
</evidence>
<feature type="compositionally biased region" description="Polar residues" evidence="2">
    <location>
        <begin position="526"/>
        <end position="536"/>
    </location>
</feature>
<dbReference type="InterPro" id="IPR012677">
    <property type="entry name" value="Nucleotide-bd_a/b_plait_sf"/>
</dbReference>
<dbReference type="SUPFAM" id="SSF54928">
    <property type="entry name" value="RNA-binding domain, RBD"/>
    <property type="match status" value="1"/>
</dbReference>
<dbReference type="InterPro" id="IPR000504">
    <property type="entry name" value="RRM_dom"/>
</dbReference>
<comment type="caution">
    <text evidence="5">The sequence shown here is derived from an EMBL/GenBank/DDBJ whole genome shotgun (WGS) entry which is preliminary data.</text>
</comment>
<keyword evidence="6" id="KW-1185">Reference proteome</keyword>
<dbReference type="Pfam" id="PF04146">
    <property type="entry name" value="YTH"/>
    <property type="match status" value="1"/>
</dbReference>
<dbReference type="SMART" id="SM00360">
    <property type="entry name" value="RRM"/>
    <property type="match status" value="1"/>
</dbReference>
<feature type="domain" description="RRM" evidence="3">
    <location>
        <begin position="247"/>
        <end position="321"/>
    </location>
</feature>
<gene>
    <name evidence="5" type="ORF">BGW36DRAFT_293912</name>
</gene>
<dbReference type="RefSeq" id="XP_046072727.1">
    <property type="nucleotide sequence ID" value="XM_046211039.1"/>
</dbReference>
<proteinExistence type="predicted"/>
<evidence type="ECO:0000313" key="6">
    <source>
        <dbReference type="Proteomes" id="UP001201262"/>
    </source>
</evidence>
<dbReference type="CDD" id="cd00590">
    <property type="entry name" value="RRM_SF"/>
    <property type="match status" value="1"/>
</dbReference>